<dbReference type="RefSeq" id="WP_346820325.1">
    <property type="nucleotide sequence ID" value="NZ_JBDKWZ010000003.1"/>
</dbReference>
<evidence type="ECO:0000313" key="3">
    <source>
        <dbReference type="Proteomes" id="UP001403385"/>
    </source>
</evidence>
<keyword evidence="1" id="KW-1133">Transmembrane helix</keyword>
<evidence type="ECO:0000313" key="2">
    <source>
        <dbReference type="EMBL" id="MEN7547537.1"/>
    </source>
</evidence>
<keyword evidence="1" id="KW-0812">Transmembrane</keyword>
<keyword evidence="3" id="KW-1185">Reference proteome</keyword>
<dbReference type="NCBIfam" id="NF033493">
    <property type="entry name" value="MetS_like_NSS"/>
    <property type="match status" value="1"/>
</dbReference>
<feature type="transmembrane region" description="Helical" evidence="1">
    <location>
        <begin position="6"/>
        <end position="24"/>
    </location>
</feature>
<accession>A0AAW9S1R0</accession>
<proteinExistence type="predicted"/>
<reference evidence="2 3" key="1">
    <citation type="submission" date="2024-04" db="EMBL/GenBank/DDBJ databases">
        <title>Novel genus in family Flammeovirgaceae.</title>
        <authorList>
            <person name="Nguyen T.H."/>
            <person name="Vuong T.Q."/>
            <person name="Le H."/>
            <person name="Kim S.-G."/>
        </authorList>
    </citation>
    <scope>NUCLEOTIDE SEQUENCE [LARGE SCALE GENOMIC DNA]</scope>
    <source>
        <strain evidence="2 3">JCM 23209</strain>
    </source>
</reference>
<protein>
    <submittedName>
        <fullName evidence="2">MetS family NSS transporter small subunit</fullName>
    </submittedName>
</protein>
<dbReference type="AlphaFoldDB" id="A0AAW9S1R0"/>
<keyword evidence="1" id="KW-0472">Membrane</keyword>
<organism evidence="2 3">
    <name type="scientific">Rapidithrix thailandica</name>
    <dbReference type="NCBI Taxonomy" id="413964"/>
    <lineage>
        <taxon>Bacteria</taxon>
        <taxon>Pseudomonadati</taxon>
        <taxon>Bacteroidota</taxon>
        <taxon>Cytophagia</taxon>
        <taxon>Cytophagales</taxon>
        <taxon>Flammeovirgaceae</taxon>
        <taxon>Rapidithrix</taxon>
    </lineage>
</organism>
<dbReference type="Proteomes" id="UP001403385">
    <property type="component" value="Unassembled WGS sequence"/>
</dbReference>
<evidence type="ECO:0000256" key="1">
    <source>
        <dbReference type="SAM" id="Phobius"/>
    </source>
</evidence>
<dbReference type="EMBL" id="JBDKWZ010000003">
    <property type="protein sequence ID" value="MEN7547537.1"/>
    <property type="molecule type" value="Genomic_DNA"/>
</dbReference>
<name>A0AAW9S1R0_9BACT</name>
<comment type="caution">
    <text evidence="2">The sequence shown here is derived from an EMBL/GenBank/DDBJ whole genome shotgun (WGS) entry which is preliminary data.</text>
</comment>
<sequence length="35" mass="3944">MSTDSIIGMILILGFIIGGFLYFLSRAIRQESHKD</sequence>
<gene>
    <name evidence="2" type="ORF">AAG747_06445</name>
</gene>